<evidence type="ECO:0000313" key="3">
    <source>
        <dbReference type="Proteomes" id="UP000193689"/>
    </source>
</evidence>
<dbReference type="RefSeq" id="XP_040711320.1">
    <property type="nucleotide sequence ID" value="XM_040856741.1"/>
</dbReference>
<evidence type="ECO:0008006" key="4">
    <source>
        <dbReference type="Google" id="ProtNLM"/>
    </source>
</evidence>
<proteinExistence type="predicted"/>
<dbReference type="EMBL" id="MCFJ01000016">
    <property type="protein sequence ID" value="ORY58403.1"/>
    <property type="molecule type" value="Genomic_DNA"/>
</dbReference>
<dbReference type="InterPro" id="IPR022124">
    <property type="entry name" value="DUF3659"/>
</dbReference>
<dbReference type="Pfam" id="PF12396">
    <property type="entry name" value="DUF3659"/>
    <property type="match status" value="1"/>
</dbReference>
<protein>
    <recommendedName>
        <fullName evidence="4">LEA domain protein</fullName>
    </recommendedName>
</protein>
<dbReference type="PANTHER" id="PTHR39461">
    <property type="entry name" value="LEA DOMAIN PROTEIN (AFU_ORTHOLOGUE AFUA_8G04920)"/>
    <property type="match status" value="1"/>
</dbReference>
<name>A0A1Y2DGJ6_9PEZI</name>
<reference evidence="2 3" key="1">
    <citation type="submission" date="2016-07" db="EMBL/GenBank/DDBJ databases">
        <title>Pervasive Adenine N6-methylation of Active Genes in Fungi.</title>
        <authorList>
            <consortium name="DOE Joint Genome Institute"/>
            <person name="Mondo S.J."/>
            <person name="Dannebaum R.O."/>
            <person name="Kuo R.C."/>
            <person name="Labutti K."/>
            <person name="Haridas S."/>
            <person name="Kuo A."/>
            <person name="Salamov A."/>
            <person name="Ahrendt S.R."/>
            <person name="Lipzen A."/>
            <person name="Sullivan W."/>
            <person name="Andreopoulos W.B."/>
            <person name="Clum A."/>
            <person name="Lindquist E."/>
            <person name="Daum C."/>
            <person name="Ramamoorthy G.K."/>
            <person name="Gryganskyi A."/>
            <person name="Culley D."/>
            <person name="Magnuson J.K."/>
            <person name="James T.Y."/>
            <person name="O'Malley M.A."/>
            <person name="Stajich J.E."/>
            <person name="Spatafora J.W."/>
            <person name="Visel A."/>
            <person name="Grigoriev I.V."/>
        </authorList>
    </citation>
    <scope>NUCLEOTIDE SEQUENCE [LARGE SCALE GENOMIC DNA]</scope>
    <source>
        <strain evidence="2 3">CBS 129021</strain>
    </source>
</reference>
<feature type="compositionally biased region" description="Basic and acidic residues" evidence="1">
    <location>
        <begin position="120"/>
        <end position="136"/>
    </location>
</feature>
<gene>
    <name evidence="2" type="ORF">BCR38DRAFT_352964</name>
</gene>
<evidence type="ECO:0000256" key="1">
    <source>
        <dbReference type="SAM" id="MobiDB-lite"/>
    </source>
</evidence>
<comment type="caution">
    <text evidence="2">The sequence shown here is derived from an EMBL/GenBank/DDBJ whole genome shotgun (WGS) entry which is preliminary data.</text>
</comment>
<dbReference type="PANTHER" id="PTHR39461:SF1">
    <property type="entry name" value="LEA DOMAIN PROTEIN (AFU_ORTHOLOGUE AFUA_8G04920)"/>
    <property type="match status" value="1"/>
</dbReference>
<dbReference type="AlphaFoldDB" id="A0A1Y2DGJ6"/>
<dbReference type="OrthoDB" id="3946749at2759"/>
<feature type="non-terminal residue" evidence="2">
    <location>
        <position position="1"/>
    </location>
</feature>
<dbReference type="InParanoid" id="A0A1Y2DGJ6"/>
<keyword evidence="3" id="KW-1185">Reference proteome</keyword>
<sequence>LANGLGGKTVDDVGNIIDETGKVVGHATGDLPAMIGKKVADNGEIYGESGELIGYVTENLTGHPPPEQHPAHAMPLPGGLTVDAEGNIFDSSGKAIGKLNNKPAQSGLLVSHSKPTQDAPKTEEKPEHDQEKEKENQGIPADIFLDVKSTPDGIQLTIRIPTVFKQEPRKPQEPQEASS</sequence>
<evidence type="ECO:0000313" key="2">
    <source>
        <dbReference type="EMBL" id="ORY58403.1"/>
    </source>
</evidence>
<organism evidence="2 3">
    <name type="scientific">Pseudomassariella vexata</name>
    <dbReference type="NCBI Taxonomy" id="1141098"/>
    <lineage>
        <taxon>Eukaryota</taxon>
        <taxon>Fungi</taxon>
        <taxon>Dikarya</taxon>
        <taxon>Ascomycota</taxon>
        <taxon>Pezizomycotina</taxon>
        <taxon>Sordariomycetes</taxon>
        <taxon>Xylariomycetidae</taxon>
        <taxon>Amphisphaeriales</taxon>
        <taxon>Pseudomassariaceae</taxon>
        <taxon>Pseudomassariella</taxon>
    </lineage>
</organism>
<dbReference type="Proteomes" id="UP000193689">
    <property type="component" value="Unassembled WGS sequence"/>
</dbReference>
<accession>A0A1Y2DGJ6</accession>
<dbReference type="GeneID" id="63772953"/>
<feature type="region of interest" description="Disordered" evidence="1">
    <location>
        <begin position="61"/>
        <end position="179"/>
    </location>
</feature>